<evidence type="ECO:0000313" key="2">
    <source>
        <dbReference type="EMBL" id="CAK9065243.1"/>
    </source>
</evidence>
<reference evidence="2 3" key="1">
    <citation type="submission" date="2024-02" db="EMBL/GenBank/DDBJ databases">
        <authorList>
            <person name="Chen Y."/>
            <person name="Shah S."/>
            <person name="Dougan E. K."/>
            <person name="Thang M."/>
            <person name="Chan C."/>
        </authorList>
    </citation>
    <scope>NUCLEOTIDE SEQUENCE [LARGE SCALE GENOMIC DNA]</scope>
</reference>
<accession>A0ABP0NP40</accession>
<comment type="caution">
    <text evidence="2">The sequence shown here is derived from an EMBL/GenBank/DDBJ whole genome shotgun (WGS) entry which is preliminary data.</text>
</comment>
<feature type="domain" description="EF-hand" evidence="1">
    <location>
        <begin position="28"/>
        <end position="63"/>
    </location>
</feature>
<organism evidence="2 3">
    <name type="scientific">Durusdinium trenchii</name>
    <dbReference type="NCBI Taxonomy" id="1381693"/>
    <lineage>
        <taxon>Eukaryota</taxon>
        <taxon>Sar</taxon>
        <taxon>Alveolata</taxon>
        <taxon>Dinophyceae</taxon>
        <taxon>Suessiales</taxon>
        <taxon>Symbiodiniaceae</taxon>
        <taxon>Durusdinium</taxon>
    </lineage>
</organism>
<dbReference type="InterPro" id="IPR002048">
    <property type="entry name" value="EF_hand_dom"/>
</dbReference>
<name>A0ABP0NP40_9DINO</name>
<feature type="non-terminal residue" evidence="2">
    <location>
        <position position="103"/>
    </location>
</feature>
<gene>
    <name evidence="2" type="ORF">SCF082_LOCUS33432</name>
</gene>
<evidence type="ECO:0000259" key="1">
    <source>
        <dbReference type="PROSITE" id="PS50222"/>
    </source>
</evidence>
<keyword evidence="3" id="KW-1185">Reference proteome</keyword>
<dbReference type="EMBL" id="CAXAMM010029757">
    <property type="protein sequence ID" value="CAK9065243.1"/>
    <property type="molecule type" value="Genomic_DNA"/>
</dbReference>
<evidence type="ECO:0000313" key="3">
    <source>
        <dbReference type="Proteomes" id="UP001642464"/>
    </source>
</evidence>
<sequence length="103" mass="11146">CTAEQALQNVWIRDRAPQAKDVGLPEPRLTAELRETFQALDLQGDGVLPVAQLREALLQARVARVVRVAIRGGVVSVESGGEGFEVVERQAEAGVKESVVEEL</sequence>
<protein>
    <recommendedName>
        <fullName evidence="1">EF-hand domain-containing protein</fullName>
    </recommendedName>
</protein>
<feature type="non-terminal residue" evidence="2">
    <location>
        <position position="1"/>
    </location>
</feature>
<proteinExistence type="predicted"/>
<dbReference type="Proteomes" id="UP001642464">
    <property type="component" value="Unassembled WGS sequence"/>
</dbReference>
<dbReference type="PROSITE" id="PS50222">
    <property type="entry name" value="EF_HAND_2"/>
    <property type="match status" value="1"/>
</dbReference>